<dbReference type="EMBL" id="LAVV01006814">
    <property type="protein sequence ID" value="KNZ58193.1"/>
    <property type="molecule type" value="Genomic_DNA"/>
</dbReference>
<evidence type="ECO:0000256" key="1">
    <source>
        <dbReference type="SAM" id="Phobius"/>
    </source>
</evidence>
<evidence type="ECO:0000313" key="3">
    <source>
        <dbReference type="Proteomes" id="UP000037035"/>
    </source>
</evidence>
<dbReference type="OrthoDB" id="3349852at2759"/>
<feature type="transmembrane region" description="Helical" evidence="1">
    <location>
        <begin position="153"/>
        <end position="174"/>
    </location>
</feature>
<dbReference type="VEuPathDB" id="FungiDB:VP01_197g8"/>
<proteinExistence type="predicted"/>
<keyword evidence="1" id="KW-0812">Transmembrane</keyword>
<dbReference type="InterPro" id="IPR052413">
    <property type="entry name" value="SUR7_domain"/>
</dbReference>
<dbReference type="PANTHER" id="PTHR28019:SF2">
    <property type="entry name" value="CELL MEMBRANE PROTEIN YLR413W-RELATED"/>
    <property type="match status" value="1"/>
</dbReference>
<dbReference type="Pfam" id="PF06687">
    <property type="entry name" value="SUR7"/>
    <property type="match status" value="1"/>
</dbReference>
<reference evidence="2 3" key="1">
    <citation type="submission" date="2015-08" db="EMBL/GenBank/DDBJ databases">
        <title>Next Generation Sequencing and Analysis of the Genome of Puccinia sorghi L Schw, the Causal Agent of Maize Common Rust.</title>
        <authorList>
            <person name="Rochi L."/>
            <person name="Burguener G."/>
            <person name="Darino M."/>
            <person name="Turjanski A."/>
            <person name="Kreff E."/>
            <person name="Dieguez M.J."/>
            <person name="Sacco F."/>
        </authorList>
    </citation>
    <scope>NUCLEOTIDE SEQUENCE [LARGE SCALE GENOMIC DNA]</scope>
    <source>
        <strain evidence="2 3">RO10H11247</strain>
    </source>
</reference>
<dbReference type="GO" id="GO:0031505">
    <property type="term" value="P:fungal-type cell wall organization"/>
    <property type="evidence" value="ECO:0007669"/>
    <property type="project" value="TreeGrafter"/>
</dbReference>
<organism evidence="2 3">
    <name type="scientific">Puccinia sorghi</name>
    <dbReference type="NCBI Taxonomy" id="27349"/>
    <lineage>
        <taxon>Eukaryota</taxon>
        <taxon>Fungi</taxon>
        <taxon>Dikarya</taxon>
        <taxon>Basidiomycota</taxon>
        <taxon>Pucciniomycotina</taxon>
        <taxon>Pucciniomycetes</taxon>
        <taxon>Pucciniales</taxon>
        <taxon>Pucciniaceae</taxon>
        <taxon>Puccinia</taxon>
    </lineage>
</organism>
<dbReference type="GO" id="GO:0005886">
    <property type="term" value="C:plasma membrane"/>
    <property type="evidence" value="ECO:0007669"/>
    <property type="project" value="InterPro"/>
</dbReference>
<sequence length="261" mass="28494">MTNPIASAGGGLAFAAAILFIFVGIANFTVHQLVPRHIRLVDLSTQGLGLLLSNAGAQGRNPGPVYGNPNAPSNERSIGDGLRLFYTWGLWNKCAGYSDRSHPQYCTKNSWAHRFRPTEALLEDVPNSFRDRAAGLLINQYNSDTYFGVWSRIAFYFIFIAACLVGLILLFSLIQARGPGRLGSLNLSLISLLAFISNTIGTVIWTAIAGILKHQLRQNSIGMSANYGNAIWLLWAIDGLLLFASFGYLGGCIRNRRSNVV</sequence>
<protein>
    <recommendedName>
        <fullName evidence="4">Actin cortical patch SUR7/pH-response regulator PalI</fullName>
    </recommendedName>
</protein>
<feature type="transmembrane region" description="Helical" evidence="1">
    <location>
        <begin position="12"/>
        <end position="34"/>
    </location>
</feature>
<evidence type="ECO:0008006" key="4">
    <source>
        <dbReference type="Google" id="ProtNLM"/>
    </source>
</evidence>
<keyword evidence="3" id="KW-1185">Reference proteome</keyword>
<name>A0A0L6VBR9_9BASI</name>
<dbReference type="AlphaFoldDB" id="A0A0L6VBR9"/>
<dbReference type="GO" id="GO:0051285">
    <property type="term" value="C:cell cortex of cell tip"/>
    <property type="evidence" value="ECO:0007669"/>
    <property type="project" value="TreeGrafter"/>
</dbReference>
<gene>
    <name evidence="2" type="ORF">VP01_197g8</name>
</gene>
<feature type="transmembrane region" description="Helical" evidence="1">
    <location>
        <begin position="186"/>
        <end position="212"/>
    </location>
</feature>
<keyword evidence="1" id="KW-0472">Membrane</keyword>
<feature type="transmembrane region" description="Helical" evidence="1">
    <location>
        <begin position="232"/>
        <end position="253"/>
    </location>
</feature>
<comment type="caution">
    <text evidence="2">The sequence shown here is derived from an EMBL/GenBank/DDBJ whole genome shotgun (WGS) entry which is preliminary data.</text>
</comment>
<accession>A0A0L6VBR9</accession>
<dbReference type="InterPro" id="IPR009571">
    <property type="entry name" value="SUR7/Rim9-like_fungi"/>
</dbReference>
<keyword evidence="1" id="KW-1133">Transmembrane helix</keyword>
<evidence type="ECO:0000313" key="2">
    <source>
        <dbReference type="EMBL" id="KNZ58193.1"/>
    </source>
</evidence>
<dbReference type="Proteomes" id="UP000037035">
    <property type="component" value="Unassembled WGS sequence"/>
</dbReference>
<dbReference type="PANTHER" id="PTHR28019">
    <property type="entry name" value="CELL MEMBRANE PROTEIN YLR413W-RELATED"/>
    <property type="match status" value="1"/>
</dbReference>